<evidence type="ECO:0000256" key="9">
    <source>
        <dbReference type="SAM" id="Coils"/>
    </source>
</evidence>
<evidence type="ECO:0000313" key="11">
    <source>
        <dbReference type="EMBL" id="VDN38497.1"/>
    </source>
</evidence>
<feature type="coiled-coil region" evidence="9">
    <location>
        <begin position="160"/>
        <end position="215"/>
    </location>
</feature>
<evidence type="ECO:0000256" key="8">
    <source>
        <dbReference type="ARBA" id="ARBA00023328"/>
    </source>
</evidence>
<organism evidence="13">
    <name type="scientific">Gongylonema pulchrum</name>
    <dbReference type="NCBI Taxonomy" id="637853"/>
    <lineage>
        <taxon>Eukaryota</taxon>
        <taxon>Metazoa</taxon>
        <taxon>Ecdysozoa</taxon>
        <taxon>Nematoda</taxon>
        <taxon>Chromadorea</taxon>
        <taxon>Rhabditida</taxon>
        <taxon>Spirurina</taxon>
        <taxon>Spiruromorpha</taxon>
        <taxon>Spiruroidea</taxon>
        <taxon>Gongylonematidae</taxon>
        <taxon>Gongylonema</taxon>
    </lineage>
</organism>
<evidence type="ECO:0000259" key="10">
    <source>
        <dbReference type="Pfam" id="PF03800"/>
    </source>
</evidence>
<gene>
    <name evidence="11" type="ORF">GPUH_LOCUS21555</name>
</gene>
<evidence type="ECO:0000256" key="2">
    <source>
        <dbReference type="ARBA" id="ARBA00005498"/>
    </source>
</evidence>
<keyword evidence="8" id="KW-0137">Centromere</keyword>
<dbReference type="Pfam" id="PF03800">
    <property type="entry name" value="Nuf2"/>
    <property type="match status" value="1"/>
</dbReference>
<reference evidence="11 12" key="2">
    <citation type="submission" date="2018-11" db="EMBL/GenBank/DDBJ databases">
        <authorList>
            <consortium name="Pathogen Informatics"/>
        </authorList>
    </citation>
    <scope>NUCLEOTIDE SEQUENCE [LARGE SCALE GENOMIC DNA]</scope>
</reference>
<dbReference type="Gene3D" id="1.10.418.60">
    <property type="entry name" value="Ncd80 complex, Nuf2 subunit"/>
    <property type="match status" value="1"/>
</dbReference>
<evidence type="ECO:0000256" key="4">
    <source>
        <dbReference type="ARBA" id="ARBA00022618"/>
    </source>
</evidence>
<keyword evidence="12" id="KW-1185">Reference proteome</keyword>
<evidence type="ECO:0000256" key="5">
    <source>
        <dbReference type="ARBA" id="ARBA00022776"/>
    </source>
</evidence>
<comment type="similarity">
    <text evidence="2">Belongs to the NUF2 family.</text>
</comment>
<keyword evidence="6 9" id="KW-0175">Coiled coil</keyword>
<dbReference type="WBParaSite" id="GPUH_0002158201-mRNA-1">
    <property type="protein sequence ID" value="GPUH_0002158201-mRNA-1"/>
    <property type="gene ID" value="GPUH_0002158201"/>
</dbReference>
<reference evidence="13" key="1">
    <citation type="submission" date="2016-06" db="UniProtKB">
        <authorList>
            <consortium name="WormBaseParasite"/>
        </authorList>
    </citation>
    <scope>IDENTIFICATION</scope>
</reference>
<dbReference type="OrthoDB" id="8194677at2759"/>
<evidence type="ECO:0000313" key="13">
    <source>
        <dbReference type="WBParaSite" id="GPUH_0002158201-mRNA-1"/>
    </source>
</evidence>
<evidence type="ECO:0000256" key="6">
    <source>
        <dbReference type="ARBA" id="ARBA00023054"/>
    </source>
</evidence>
<keyword evidence="5" id="KW-0498">Mitosis</keyword>
<protein>
    <submittedName>
        <fullName evidence="13">Nuf2 domain-containing protein</fullName>
    </submittedName>
</protein>
<sequence length="226" mass="26061">MALSRGGRMSSLPGGFEMTKLLSATEIANNLNELFPEIHCTPADIQKPTCDVVCEIYWYITRQIMDIPDTAYTMLPFTFHSEFGNELFQKAWLKMVVFEAISAVVEDISSDETQFTLLDMIAPRADTTRIFLSMLINFIHFSSAITKAKKRDFIELDNQAERLDAECNFDKQTYDELQTRICVLQQEFKETYEEVQNLESELKALTETNNEEQTKLVPVFYLFGKL</sequence>
<comment type="subcellular location">
    <subcellularLocation>
        <location evidence="1">Chromosome</location>
        <location evidence="1">Centromere</location>
    </subcellularLocation>
</comment>
<keyword evidence="7" id="KW-0131">Cell cycle</keyword>
<dbReference type="AlphaFoldDB" id="A0A183EKR4"/>
<evidence type="ECO:0000256" key="1">
    <source>
        <dbReference type="ARBA" id="ARBA00004584"/>
    </source>
</evidence>
<dbReference type="GO" id="GO:0031262">
    <property type="term" value="C:Ndc80 complex"/>
    <property type="evidence" value="ECO:0007669"/>
    <property type="project" value="InterPro"/>
</dbReference>
<keyword evidence="3" id="KW-0158">Chromosome</keyword>
<dbReference type="GO" id="GO:0051301">
    <property type="term" value="P:cell division"/>
    <property type="evidence" value="ECO:0007669"/>
    <property type="project" value="UniProtKB-KW"/>
</dbReference>
<keyword evidence="4" id="KW-0132">Cell division</keyword>
<proteinExistence type="inferred from homology"/>
<accession>A0A183EKR4</accession>
<dbReference type="InterPro" id="IPR005549">
    <property type="entry name" value="Kinetochore_Nuf2_N"/>
</dbReference>
<dbReference type="EMBL" id="UYRT01092880">
    <property type="protein sequence ID" value="VDN38497.1"/>
    <property type="molecule type" value="Genomic_DNA"/>
</dbReference>
<evidence type="ECO:0000256" key="7">
    <source>
        <dbReference type="ARBA" id="ARBA00023306"/>
    </source>
</evidence>
<evidence type="ECO:0000256" key="3">
    <source>
        <dbReference type="ARBA" id="ARBA00022454"/>
    </source>
</evidence>
<dbReference type="Proteomes" id="UP000271098">
    <property type="component" value="Unassembled WGS sequence"/>
</dbReference>
<name>A0A183EKR4_9BILA</name>
<dbReference type="InterPro" id="IPR038275">
    <property type="entry name" value="Nuf2_N_sf"/>
</dbReference>
<evidence type="ECO:0000313" key="12">
    <source>
        <dbReference type="Proteomes" id="UP000271098"/>
    </source>
</evidence>
<feature type="domain" description="Kinetochore protein Nuf2 N-terminal" evidence="10">
    <location>
        <begin position="21"/>
        <end position="145"/>
    </location>
</feature>